<accession>A0ABW5VGG0</accession>
<keyword evidence="1" id="KW-1133">Transmembrane helix</keyword>
<sequence>MPFPEIVSIGFWGNGNLVLNLTQCVMSNWTRIKYLPFYAFSLLPMSVLYLISDLLFVVIYYLIAYQRWEVRKILLTSSSFISIKQIIGLEKAFYKHFCDSVVEAMKTLTINENEAKNLFAENNPAPYTMALRKQIKVLLNPAHHGNLGWLVNFPMIIDDSLNSYKPLPNKYLNGILFLIYQRSRGNGSDLKYGNGTLNNQQHQKIKQVHWKNSATTCEVRWHSLP</sequence>
<keyword evidence="1" id="KW-0472">Membrane</keyword>
<proteinExistence type="predicted"/>
<reference evidence="3" key="1">
    <citation type="journal article" date="2019" name="Int. J. Syst. Evol. Microbiol.">
        <title>The Global Catalogue of Microorganisms (GCM) 10K type strain sequencing project: providing services to taxonomists for standard genome sequencing and annotation.</title>
        <authorList>
            <consortium name="The Broad Institute Genomics Platform"/>
            <consortium name="The Broad Institute Genome Sequencing Center for Infectious Disease"/>
            <person name="Wu L."/>
            <person name="Ma J."/>
        </authorList>
    </citation>
    <scope>NUCLEOTIDE SEQUENCE [LARGE SCALE GENOMIC DNA]</scope>
    <source>
        <strain evidence="3">KCTC 52924</strain>
    </source>
</reference>
<evidence type="ECO:0000313" key="3">
    <source>
        <dbReference type="Proteomes" id="UP001597532"/>
    </source>
</evidence>
<gene>
    <name evidence="2" type="ORF">ACFS1K_09955</name>
</gene>
<dbReference type="RefSeq" id="WP_251805890.1">
    <property type="nucleotide sequence ID" value="NZ_CP166679.1"/>
</dbReference>
<keyword evidence="1" id="KW-0812">Transmembrane</keyword>
<name>A0ABW5VGG0_9FLAO</name>
<evidence type="ECO:0000256" key="1">
    <source>
        <dbReference type="SAM" id="Phobius"/>
    </source>
</evidence>
<keyword evidence="3" id="KW-1185">Reference proteome</keyword>
<organism evidence="2 3">
    <name type="scientific">Arenibacter antarcticus</name>
    <dbReference type="NCBI Taxonomy" id="2040469"/>
    <lineage>
        <taxon>Bacteria</taxon>
        <taxon>Pseudomonadati</taxon>
        <taxon>Bacteroidota</taxon>
        <taxon>Flavobacteriia</taxon>
        <taxon>Flavobacteriales</taxon>
        <taxon>Flavobacteriaceae</taxon>
        <taxon>Arenibacter</taxon>
    </lineage>
</organism>
<evidence type="ECO:0000313" key="2">
    <source>
        <dbReference type="EMBL" id="MFD2790086.1"/>
    </source>
</evidence>
<protein>
    <submittedName>
        <fullName evidence="2">Uncharacterized protein</fullName>
    </submittedName>
</protein>
<comment type="caution">
    <text evidence="2">The sequence shown here is derived from an EMBL/GenBank/DDBJ whole genome shotgun (WGS) entry which is preliminary data.</text>
</comment>
<feature type="transmembrane region" description="Helical" evidence="1">
    <location>
        <begin position="37"/>
        <end position="63"/>
    </location>
</feature>
<dbReference type="Proteomes" id="UP001597532">
    <property type="component" value="Unassembled WGS sequence"/>
</dbReference>
<dbReference type="EMBL" id="JBHUOK010000030">
    <property type="protein sequence ID" value="MFD2790086.1"/>
    <property type="molecule type" value="Genomic_DNA"/>
</dbReference>